<accession>A0A364XW49</accession>
<dbReference type="AlphaFoldDB" id="A0A364XW49"/>
<dbReference type="Proteomes" id="UP000251889">
    <property type="component" value="Unassembled WGS sequence"/>
</dbReference>
<name>A0A364XW49_9BACT</name>
<evidence type="ECO:0008006" key="3">
    <source>
        <dbReference type="Google" id="ProtNLM"/>
    </source>
</evidence>
<dbReference type="RefSeq" id="WP_112749234.1">
    <property type="nucleotide sequence ID" value="NZ_QMFY01000016.1"/>
</dbReference>
<dbReference type="OrthoDB" id="979230at2"/>
<dbReference type="Gene3D" id="1.10.3680.10">
    <property type="entry name" value="TerB-like"/>
    <property type="match status" value="1"/>
</dbReference>
<sequence length="148" mass="17485">MTTFFEHQRTSFKRNYLSNLIALASSDGNLDELERQLIHKIGKKRGLKEWQINELLEDQTPKQAFVPDSIHNRMEMLYDLMQIIYADEKVTDDEVDFITDIVRAYKLKLEIVDHLIAMFSTGTPLAYEWKEFVDRVTLETYEPRPTIL</sequence>
<organism evidence="1 2">
    <name type="scientific">Pseudochryseolinea flava</name>
    <dbReference type="NCBI Taxonomy" id="2059302"/>
    <lineage>
        <taxon>Bacteria</taxon>
        <taxon>Pseudomonadati</taxon>
        <taxon>Bacteroidota</taxon>
        <taxon>Cytophagia</taxon>
        <taxon>Cytophagales</taxon>
        <taxon>Fulvivirgaceae</taxon>
        <taxon>Pseudochryseolinea</taxon>
    </lineage>
</organism>
<proteinExistence type="predicted"/>
<dbReference type="CDD" id="cd07177">
    <property type="entry name" value="terB_like"/>
    <property type="match status" value="1"/>
</dbReference>
<evidence type="ECO:0000313" key="1">
    <source>
        <dbReference type="EMBL" id="RAV98558.1"/>
    </source>
</evidence>
<dbReference type="SUPFAM" id="SSF158682">
    <property type="entry name" value="TerB-like"/>
    <property type="match status" value="1"/>
</dbReference>
<reference evidence="1 2" key="1">
    <citation type="submission" date="2018-06" db="EMBL/GenBank/DDBJ databases">
        <title>Chryseolinea flavus sp. nov., a member of the phylum Bacteroidetes isolated from soil.</title>
        <authorList>
            <person name="Li Y."/>
            <person name="Wang J."/>
        </authorList>
    </citation>
    <scope>NUCLEOTIDE SEQUENCE [LARGE SCALE GENOMIC DNA]</scope>
    <source>
        <strain evidence="1 2">SDU1-6</strain>
    </source>
</reference>
<dbReference type="InterPro" id="IPR029024">
    <property type="entry name" value="TerB-like"/>
</dbReference>
<dbReference type="EMBL" id="QMFY01000016">
    <property type="protein sequence ID" value="RAV98558.1"/>
    <property type="molecule type" value="Genomic_DNA"/>
</dbReference>
<keyword evidence="2" id="KW-1185">Reference proteome</keyword>
<protein>
    <recommendedName>
        <fullName evidence="3">TerB family tellurite resistance protein</fullName>
    </recommendedName>
</protein>
<gene>
    <name evidence="1" type="ORF">DQQ10_22735</name>
</gene>
<evidence type="ECO:0000313" key="2">
    <source>
        <dbReference type="Proteomes" id="UP000251889"/>
    </source>
</evidence>
<comment type="caution">
    <text evidence="1">The sequence shown here is derived from an EMBL/GenBank/DDBJ whole genome shotgun (WGS) entry which is preliminary data.</text>
</comment>